<gene>
    <name evidence="1" type="ORF">BDV95DRAFT_587874</name>
</gene>
<reference evidence="1 2" key="1">
    <citation type="submission" date="2020-01" db="EMBL/GenBank/DDBJ databases">
        <authorList>
            <consortium name="DOE Joint Genome Institute"/>
            <person name="Haridas S."/>
            <person name="Albert R."/>
            <person name="Binder M."/>
            <person name="Bloem J."/>
            <person name="Labutti K."/>
            <person name="Salamov A."/>
            <person name="Andreopoulos B."/>
            <person name="Baker S.E."/>
            <person name="Barry K."/>
            <person name="Bills G."/>
            <person name="Bluhm B.H."/>
            <person name="Cannon C."/>
            <person name="Castanera R."/>
            <person name="Culley D.E."/>
            <person name="Daum C."/>
            <person name="Ezra D."/>
            <person name="Gonzalez J.B."/>
            <person name="Henrissat B."/>
            <person name="Kuo A."/>
            <person name="Liang C."/>
            <person name="Lipzen A."/>
            <person name="Lutzoni F."/>
            <person name="Magnuson J."/>
            <person name="Mondo S."/>
            <person name="Nolan M."/>
            <person name="Ohm R."/>
            <person name="Pangilinan J."/>
            <person name="Park H.-J.H."/>
            <person name="Ramirez L."/>
            <person name="Alfaro M."/>
            <person name="Sun H."/>
            <person name="Tritt A."/>
            <person name="Yoshinaga Y."/>
            <person name="Zwiers L.-H.L."/>
            <person name="Turgeon B.G."/>
            <person name="Goodwin S.B."/>
            <person name="Spatafora J.W."/>
            <person name="Crous P.W."/>
            <person name="Grigoriev I.V."/>
        </authorList>
    </citation>
    <scope>NUCLEOTIDE SEQUENCE [LARGE SCALE GENOMIC DNA]</scope>
    <source>
        <strain evidence="1 2">CBS 611.86</strain>
    </source>
</reference>
<protein>
    <submittedName>
        <fullName evidence="1">Uncharacterized protein</fullName>
    </submittedName>
</protein>
<dbReference type="Proteomes" id="UP000481861">
    <property type="component" value="Unassembled WGS sequence"/>
</dbReference>
<evidence type="ECO:0000313" key="1">
    <source>
        <dbReference type="EMBL" id="KAF2864938.1"/>
    </source>
</evidence>
<organism evidence="1 2">
    <name type="scientific">Massariosphaeria phaeospora</name>
    <dbReference type="NCBI Taxonomy" id="100035"/>
    <lineage>
        <taxon>Eukaryota</taxon>
        <taxon>Fungi</taxon>
        <taxon>Dikarya</taxon>
        <taxon>Ascomycota</taxon>
        <taxon>Pezizomycotina</taxon>
        <taxon>Dothideomycetes</taxon>
        <taxon>Pleosporomycetidae</taxon>
        <taxon>Pleosporales</taxon>
        <taxon>Pleosporales incertae sedis</taxon>
        <taxon>Massariosphaeria</taxon>
    </lineage>
</organism>
<proteinExistence type="predicted"/>
<dbReference type="EMBL" id="JAADJZ010000038">
    <property type="protein sequence ID" value="KAF2864938.1"/>
    <property type="molecule type" value="Genomic_DNA"/>
</dbReference>
<accession>A0A7C8M171</accession>
<keyword evidence="2" id="KW-1185">Reference proteome</keyword>
<dbReference type="OrthoDB" id="10674986at2759"/>
<comment type="caution">
    <text evidence="1">The sequence shown here is derived from an EMBL/GenBank/DDBJ whole genome shotgun (WGS) entry which is preliminary data.</text>
</comment>
<name>A0A7C8M171_9PLEO</name>
<evidence type="ECO:0000313" key="2">
    <source>
        <dbReference type="Proteomes" id="UP000481861"/>
    </source>
</evidence>
<sequence length="311" mass="35470">MDYPFKMDSTQQVMPEWDAARRKRFMEDPGAPKFDEPAEILYNTSLELSQAPDGPDYAFVTIKPKAPIDERAERASAEQWVKDKKVAEPDLLRLHLRTGVLEVRTILAVNLGQRRQGLRHEIIRHVLLSKIANTVVSVYSEPRSIYDNTRGYHDGEWLTGVRLLYQDSDIPLQDGRGAPERVYLDSVDAVAINHALWSLEQTAEVCHGLRGLEAITLYTVVVLLDDRNPWREMLGTILHEKRLEPAAVICADVTRDAPANSSSRDVHSPKLEALLRHIDYYAAYPWIAEEHRSENGQDVIVPAIWIYIRKT</sequence>
<dbReference type="AlphaFoldDB" id="A0A7C8M171"/>